<feature type="transmembrane region" description="Helical" evidence="1">
    <location>
        <begin position="16"/>
        <end position="33"/>
    </location>
</feature>
<evidence type="ECO:0000313" key="3">
    <source>
        <dbReference type="Proteomes" id="UP001225034"/>
    </source>
</evidence>
<dbReference type="Pfam" id="PF13346">
    <property type="entry name" value="ABC2_membrane_5"/>
    <property type="match status" value="1"/>
</dbReference>
<comment type="caution">
    <text evidence="2">The sequence shown here is derived from an EMBL/GenBank/DDBJ whole genome shotgun (WGS) entry which is preliminary data.</text>
</comment>
<keyword evidence="3" id="KW-1185">Reference proteome</keyword>
<reference evidence="2 3" key="1">
    <citation type="submission" date="2023-07" db="EMBL/GenBank/DDBJ databases">
        <title>Genomic Encyclopedia of Type Strains, Phase IV (KMG-IV): sequencing the most valuable type-strain genomes for metagenomic binning, comparative biology and taxonomic classification.</title>
        <authorList>
            <person name="Goeker M."/>
        </authorList>
    </citation>
    <scope>NUCLEOTIDE SEQUENCE [LARGE SCALE GENOMIC DNA]</scope>
    <source>
        <strain evidence="2 3">DSM 19154</strain>
    </source>
</reference>
<proteinExistence type="predicted"/>
<dbReference type="InterPro" id="IPR025699">
    <property type="entry name" value="ABC2_memb-like"/>
</dbReference>
<feature type="transmembrane region" description="Helical" evidence="1">
    <location>
        <begin position="185"/>
        <end position="209"/>
    </location>
</feature>
<feature type="transmembrane region" description="Helical" evidence="1">
    <location>
        <begin position="151"/>
        <end position="173"/>
    </location>
</feature>
<accession>A0ABT9YHV2</accession>
<dbReference type="Proteomes" id="UP001225034">
    <property type="component" value="Unassembled WGS sequence"/>
</dbReference>
<feature type="transmembrane region" description="Helical" evidence="1">
    <location>
        <begin position="85"/>
        <end position="106"/>
    </location>
</feature>
<evidence type="ECO:0000313" key="2">
    <source>
        <dbReference type="EMBL" id="MDQ0207439.1"/>
    </source>
</evidence>
<feature type="transmembrane region" description="Helical" evidence="1">
    <location>
        <begin position="118"/>
        <end position="139"/>
    </location>
</feature>
<gene>
    <name evidence="2" type="ORF">J2S05_002240</name>
</gene>
<dbReference type="RefSeq" id="WP_306982754.1">
    <property type="nucleotide sequence ID" value="NZ_JAUSUA010000003.1"/>
</dbReference>
<sequence>MKGLILNQYYSVEKSIWWYSLIGFVAAMVLIFFENPVMQRAAGFLPLFLLATAALEVVRHEAISGWNKYVLTLPVKRIRVVQSHYLFFLILTIVGVLISIVAYMIAQFVFGLSPSAGYINSLLNIMGISFTMGFVVYPLTYILGTEKAETVTLVGAGVGIGVFFLSAFIFDFIPIEIQGLNSDQLFSLSFMIINFVLFIISYIVSIQVYKRKEF</sequence>
<keyword evidence="1" id="KW-1133">Transmembrane helix</keyword>
<keyword evidence="1" id="KW-0812">Transmembrane</keyword>
<keyword evidence="1" id="KW-0472">Membrane</keyword>
<protein>
    <submittedName>
        <fullName evidence="2">ABC-type transport system involved in multi-copper enzyme maturation permease subunit</fullName>
    </submittedName>
</protein>
<name>A0ABT9YHV2_9BACI</name>
<dbReference type="EMBL" id="JAUSUA010000003">
    <property type="protein sequence ID" value="MDQ0207439.1"/>
    <property type="molecule type" value="Genomic_DNA"/>
</dbReference>
<organism evidence="2 3">
    <name type="scientific">Alkalicoccobacillus murimartini</name>
    <dbReference type="NCBI Taxonomy" id="171685"/>
    <lineage>
        <taxon>Bacteria</taxon>
        <taxon>Bacillati</taxon>
        <taxon>Bacillota</taxon>
        <taxon>Bacilli</taxon>
        <taxon>Bacillales</taxon>
        <taxon>Bacillaceae</taxon>
        <taxon>Alkalicoccobacillus</taxon>
    </lineage>
</organism>
<evidence type="ECO:0000256" key="1">
    <source>
        <dbReference type="SAM" id="Phobius"/>
    </source>
</evidence>